<dbReference type="STRING" id="400055.SAMN04490243_0469"/>
<dbReference type="RefSeq" id="WP_092980358.1">
    <property type="nucleotide sequence ID" value="NZ_FOYQ01000001.1"/>
</dbReference>
<keyword evidence="2" id="KW-1185">Reference proteome</keyword>
<dbReference type="SUPFAM" id="SSF89095">
    <property type="entry name" value="GatB/YqeY motif"/>
    <property type="match status" value="1"/>
</dbReference>
<dbReference type="Proteomes" id="UP000199534">
    <property type="component" value="Unassembled WGS sequence"/>
</dbReference>
<accession>A0A1I6FR11</accession>
<sequence>MTLEERVMTEMKAAMKAKDTVALESLRAVKSAILLAKTDKGGGQTLSEADEISLVQKLVKQRKDSAAIFTEQGREDLAAPERAQIEVLERFLPEPLSEEEIEKVVVMTIDNLGASGMQDMGKVMGAVTKELAGAADGKTISAIVRAKLSS</sequence>
<name>A0A1I6FR11_9FLAO</name>
<protein>
    <recommendedName>
        <fullName evidence="3">Glutamyl-tRNA amidotransferase</fullName>
    </recommendedName>
</protein>
<evidence type="ECO:0000313" key="1">
    <source>
        <dbReference type="EMBL" id="SFR32334.1"/>
    </source>
</evidence>
<dbReference type="InterPro" id="IPR003789">
    <property type="entry name" value="Asn/Gln_tRNA_amidoTrase-B-like"/>
</dbReference>
<organism evidence="1 2">
    <name type="scientific">Robiginitalea myxolifaciens</name>
    <dbReference type="NCBI Taxonomy" id="400055"/>
    <lineage>
        <taxon>Bacteria</taxon>
        <taxon>Pseudomonadati</taxon>
        <taxon>Bacteroidota</taxon>
        <taxon>Flavobacteriia</taxon>
        <taxon>Flavobacteriales</taxon>
        <taxon>Flavobacteriaceae</taxon>
        <taxon>Robiginitalea</taxon>
    </lineage>
</organism>
<evidence type="ECO:0008006" key="3">
    <source>
        <dbReference type="Google" id="ProtNLM"/>
    </source>
</evidence>
<dbReference type="InterPro" id="IPR023168">
    <property type="entry name" value="GatB_Yqey_C_2"/>
</dbReference>
<reference evidence="1 2" key="1">
    <citation type="submission" date="2016-10" db="EMBL/GenBank/DDBJ databases">
        <authorList>
            <person name="de Groot N.N."/>
        </authorList>
    </citation>
    <scope>NUCLEOTIDE SEQUENCE [LARGE SCALE GENOMIC DNA]</scope>
    <source>
        <strain evidence="1 2">DSM 21019</strain>
    </source>
</reference>
<dbReference type="GO" id="GO:0016884">
    <property type="term" value="F:carbon-nitrogen ligase activity, with glutamine as amido-N-donor"/>
    <property type="evidence" value="ECO:0007669"/>
    <property type="project" value="InterPro"/>
</dbReference>
<dbReference type="InterPro" id="IPR019004">
    <property type="entry name" value="YqeY/Aim41"/>
</dbReference>
<dbReference type="PANTHER" id="PTHR28055">
    <property type="entry name" value="ALTERED INHERITANCE OF MITOCHONDRIA PROTEIN 41, MITOCHONDRIAL"/>
    <property type="match status" value="1"/>
</dbReference>
<dbReference type="InterPro" id="IPR042184">
    <property type="entry name" value="YqeY/Aim41_N"/>
</dbReference>
<proteinExistence type="predicted"/>
<dbReference type="AlphaFoldDB" id="A0A1I6FR11"/>
<evidence type="ECO:0000313" key="2">
    <source>
        <dbReference type="Proteomes" id="UP000199534"/>
    </source>
</evidence>
<dbReference type="Pfam" id="PF09424">
    <property type="entry name" value="YqeY"/>
    <property type="match status" value="1"/>
</dbReference>
<dbReference type="Gene3D" id="1.10.1510.10">
    <property type="entry name" value="Uncharacterised protein YqeY/AIM41 PF09424, N-terminal domain"/>
    <property type="match status" value="1"/>
</dbReference>
<gene>
    <name evidence="1" type="ORF">SAMN04490243_0469</name>
</gene>
<dbReference type="EMBL" id="FOYQ01000001">
    <property type="protein sequence ID" value="SFR32334.1"/>
    <property type="molecule type" value="Genomic_DNA"/>
</dbReference>
<dbReference type="PANTHER" id="PTHR28055:SF1">
    <property type="entry name" value="ALTERED INHERITANCE OF MITOCHONDRIA PROTEIN 41, MITOCHONDRIAL"/>
    <property type="match status" value="1"/>
</dbReference>
<dbReference type="Gene3D" id="1.10.10.410">
    <property type="match status" value="1"/>
</dbReference>
<dbReference type="OrthoDB" id="9788127at2"/>